<dbReference type="FunFam" id="1.20.140.10:FF:000004">
    <property type="entry name" value="Acyl-CoA dehydrogenase FadE25"/>
    <property type="match status" value="1"/>
</dbReference>
<dbReference type="InterPro" id="IPR013786">
    <property type="entry name" value="AcylCoA_DH/ox_N"/>
</dbReference>
<dbReference type="OrthoDB" id="9775090at2"/>
<dbReference type="InterPro" id="IPR036250">
    <property type="entry name" value="AcylCo_DH-like_C"/>
</dbReference>
<dbReference type="InterPro" id="IPR009075">
    <property type="entry name" value="AcylCo_DH/oxidase_C"/>
</dbReference>
<evidence type="ECO:0000256" key="2">
    <source>
        <dbReference type="ARBA" id="ARBA00009347"/>
    </source>
</evidence>
<keyword evidence="5 12" id="KW-0560">Oxidoreductase</keyword>
<dbReference type="AlphaFoldDB" id="A0A1H5GEB0"/>
<evidence type="ECO:0000256" key="10">
    <source>
        <dbReference type="ARBA" id="ARBA00072305"/>
    </source>
</evidence>
<feature type="domain" description="Acyl-CoA oxidase/dehydrogenase middle" evidence="14">
    <location>
        <begin position="120"/>
        <end position="215"/>
    </location>
</feature>
<dbReference type="PANTHER" id="PTHR43884">
    <property type="entry name" value="ACYL-COA DEHYDROGENASE"/>
    <property type="match status" value="1"/>
</dbReference>
<dbReference type="EC" id="1.3.8.10" evidence="7"/>
<gene>
    <name evidence="16" type="ORF">SAMN05444171_6393</name>
</gene>
<evidence type="ECO:0000259" key="14">
    <source>
        <dbReference type="Pfam" id="PF02770"/>
    </source>
</evidence>
<sequence length="382" mass="41751">MYLTEEQTAFVDSIKRMVDRHIAPIAAEIDESDRFPEELVPIFGDMGLLQQWVPEEYGGPGGNLTLLCLAKHEIAKVSMACSILAGQNSIGMALPVLHFGTEEQKRRFLPLSAKGRTLTAVAMSEPHCGSDVAAMKTKAVRDGSSYVINGQKCFITFGSVAHWVLLFARTSEGRGVDGISAFMVDTKTTGFKVGRNERKMGLGGVPNVQLFFENMRVPLENRLGEEGQGFKACMHILNLNRPTVAAASIGLGQGALDAAIAYAKERKAFGKAIASNQGLQWMIADMAIQLEAARALLFECTRQVDMGDFSQLSMMASMAKCFGSDVAMKVTTDAVQIFGGVGYLKDYPVERMMRDAKINQIWEGTNQIQRIVISRHLLGREA</sequence>
<dbReference type="InterPro" id="IPR046373">
    <property type="entry name" value="Acyl-CoA_Oxase/DH_mid-dom_sf"/>
</dbReference>
<dbReference type="PANTHER" id="PTHR43884:SF12">
    <property type="entry name" value="ISOVALERYL-COA DEHYDROGENASE, MITOCHONDRIAL-RELATED"/>
    <property type="match status" value="1"/>
</dbReference>
<dbReference type="Pfam" id="PF02771">
    <property type="entry name" value="Acyl-CoA_dh_N"/>
    <property type="match status" value="1"/>
</dbReference>
<dbReference type="Gene3D" id="1.20.140.10">
    <property type="entry name" value="Butyryl-CoA Dehydrogenase, subunit A, domain 3"/>
    <property type="match status" value="1"/>
</dbReference>
<dbReference type="SUPFAM" id="SSF56645">
    <property type="entry name" value="Acyl-CoA dehydrogenase NM domain-like"/>
    <property type="match status" value="1"/>
</dbReference>
<dbReference type="GO" id="GO:0003995">
    <property type="term" value="F:acyl-CoA dehydrogenase activity"/>
    <property type="evidence" value="ECO:0007669"/>
    <property type="project" value="InterPro"/>
</dbReference>
<comment type="catalytic activity">
    <reaction evidence="6">
        <text>3-sulfinopropanoyl-CoA + H2O = propanoyl-CoA + sulfite + H(+)</text>
        <dbReference type="Rhea" id="RHEA:41624"/>
        <dbReference type="ChEBI" id="CHEBI:15377"/>
        <dbReference type="ChEBI" id="CHEBI:15378"/>
        <dbReference type="ChEBI" id="CHEBI:17359"/>
        <dbReference type="ChEBI" id="CHEBI:57392"/>
        <dbReference type="ChEBI" id="CHEBI:78349"/>
        <dbReference type="EC" id="3.13.1.4"/>
    </reaction>
    <physiologicalReaction direction="left-to-right" evidence="6">
        <dbReference type="Rhea" id="RHEA:41625"/>
    </physiologicalReaction>
</comment>
<evidence type="ECO:0000256" key="5">
    <source>
        <dbReference type="ARBA" id="ARBA00023002"/>
    </source>
</evidence>
<evidence type="ECO:0000256" key="4">
    <source>
        <dbReference type="ARBA" id="ARBA00022827"/>
    </source>
</evidence>
<feature type="domain" description="Acyl-CoA dehydrogenase/oxidase N-terminal" evidence="15">
    <location>
        <begin position="4"/>
        <end position="115"/>
    </location>
</feature>
<evidence type="ECO:0000256" key="6">
    <source>
        <dbReference type="ARBA" id="ARBA00052938"/>
    </source>
</evidence>
<reference evidence="16 17" key="1">
    <citation type="submission" date="2016-10" db="EMBL/GenBank/DDBJ databases">
        <authorList>
            <person name="de Groot N.N."/>
        </authorList>
    </citation>
    <scope>NUCLEOTIDE SEQUENCE [LARGE SCALE GENOMIC DNA]</scope>
    <source>
        <strain evidence="16 17">GAS522</strain>
    </source>
</reference>
<dbReference type="InterPro" id="IPR006091">
    <property type="entry name" value="Acyl-CoA_Oxase/DH_mid-dom"/>
</dbReference>
<keyword evidence="4 12" id="KW-0274">FAD</keyword>
<dbReference type="RefSeq" id="WP_074827541.1">
    <property type="nucleotide sequence ID" value="NZ_FNTI01000001.1"/>
</dbReference>
<dbReference type="GO" id="GO:0050660">
    <property type="term" value="F:flavin adenine dinucleotide binding"/>
    <property type="evidence" value="ECO:0007669"/>
    <property type="project" value="InterPro"/>
</dbReference>
<proteinExistence type="inferred from homology"/>
<evidence type="ECO:0000256" key="1">
    <source>
        <dbReference type="ARBA" id="ARBA00001974"/>
    </source>
</evidence>
<dbReference type="Pfam" id="PF02770">
    <property type="entry name" value="Acyl-CoA_dh_M"/>
    <property type="match status" value="1"/>
</dbReference>
<keyword evidence="3 12" id="KW-0285">Flavoprotein</keyword>
<dbReference type="FunFam" id="2.40.110.10:FF:000001">
    <property type="entry name" value="Acyl-CoA dehydrogenase, mitochondrial"/>
    <property type="match status" value="1"/>
</dbReference>
<evidence type="ECO:0000256" key="9">
    <source>
        <dbReference type="ARBA" id="ARBA00068311"/>
    </source>
</evidence>
<evidence type="ECO:0000259" key="13">
    <source>
        <dbReference type="Pfam" id="PF00441"/>
    </source>
</evidence>
<dbReference type="Gene3D" id="2.40.110.10">
    <property type="entry name" value="Butyryl-CoA Dehydrogenase, subunit A, domain 2"/>
    <property type="match status" value="1"/>
</dbReference>
<evidence type="ECO:0000256" key="8">
    <source>
        <dbReference type="ARBA" id="ARBA00066461"/>
    </source>
</evidence>
<evidence type="ECO:0000313" key="17">
    <source>
        <dbReference type="Proteomes" id="UP000183208"/>
    </source>
</evidence>
<feature type="domain" description="Acyl-CoA dehydrogenase/oxidase C-terminal" evidence="13">
    <location>
        <begin position="227"/>
        <end position="378"/>
    </location>
</feature>
<dbReference type="SUPFAM" id="SSF47203">
    <property type="entry name" value="Acyl-CoA dehydrogenase C-terminal domain-like"/>
    <property type="match status" value="1"/>
</dbReference>
<evidence type="ECO:0000256" key="7">
    <source>
        <dbReference type="ARBA" id="ARBA00066362"/>
    </source>
</evidence>
<comment type="cofactor">
    <cofactor evidence="1 12">
        <name>FAD</name>
        <dbReference type="ChEBI" id="CHEBI:57692"/>
    </cofactor>
</comment>
<dbReference type="Gene3D" id="1.10.540.10">
    <property type="entry name" value="Acyl-CoA dehydrogenase/oxidase, N-terminal domain"/>
    <property type="match status" value="1"/>
</dbReference>
<name>A0A1H5GEB0_9BRAD</name>
<comment type="similarity">
    <text evidence="2 12">Belongs to the acyl-CoA dehydrogenase family.</text>
</comment>
<dbReference type="Pfam" id="PF00441">
    <property type="entry name" value="Acyl-CoA_dh_1"/>
    <property type="match status" value="1"/>
</dbReference>
<evidence type="ECO:0000313" key="16">
    <source>
        <dbReference type="EMBL" id="SEE13969.1"/>
    </source>
</evidence>
<dbReference type="PROSITE" id="PS00073">
    <property type="entry name" value="ACYL_COA_DH_2"/>
    <property type="match status" value="1"/>
</dbReference>
<dbReference type="Proteomes" id="UP000183208">
    <property type="component" value="Unassembled WGS sequence"/>
</dbReference>
<evidence type="ECO:0000256" key="12">
    <source>
        <dbReference type="RuleBase" id="RU362125"/>
    </source>
</evidence>
<dbReference type="PIRSF" id="PIRSF016578">
    <property type="entry name" value="HsaA"/>
    <property type="match status" value="1"/>
</dbReference>
<accession>A0A1H5GEB0</accession>
<organism evidence="16 17">
    <name type="scientific">Bradyrhizobium lablabi</name>
    <dbReference type="NCBI Taxonomy" id="722472"/>
    <lineage>
        <taxon>Bacteria</taxon>
        <taxon>Pseudomonadati</taxon>
        <taxon>Pseudomonadota</taxon>
        <taxon>Alphaproteobacteria</taxon>
        <taxon>Hyphomicrobiales</taxon>
        <taxon>Nitrobacteraceae</taxon>
        <taxon>Bradyrhizobium</taxon>
    </lineage>
</organism>
<dbReference type="EMBL" id="FNTI01000001">
    <property type="protein sequence ID" value="SEE13969.1"/>
    <property type="molecule type" value="Genomic_DNA"/>
</dbReference>
<protein>
    <recommendedName>
        <fullName evidence="9">3-sulfinopropanoyl-CoA desulfinase</fullName>
        <ecNumber evidence="7">1.3.8.10</ecNumber>
        <ecNumber evidence="8">3.13.1.4</ecNumber>
    </recommendedName>
    <alternativeName>
        <fullName evidence="11">3-sulfinopropionyl coenzyme A desulfinase</fullName>
    </alternativeName>
    <alternativeName>
        <fullName evidence="10">Cyclohex-1-ene-1-carbonyl-CoA dehydrogenase</fullName>
    </alternativeName>
</protein>
<evidence type="ECO:0000259" key="15">
    <source>
        <dbReference type="Pfam" id="PF02771"/>
    </source>
</evidence>
<evidence type="ECO:0000256" key="3">
    <source>
        <dbReference type="ARBA" id="ARBA00022630"/>
    </source>
</evidence>
<dbReference type="InterPro" id="IPR009100">
    <property type="entry name" value="AcylCoA_DH/oxidase_NM_dom_sf"/>
</dbReference>
<dbReference type="EC" id="3.13.1.4" evidence="8"/>
<dbReference type="InterPro" id="IPR037069">
    <property type="entry name" value="AcylCoA_DH/ox_N_sf"/>
</dbReference>
<evidence type="ECO:0000256" key="11">
    <source>
        <dbReference type="ARBA" id="ARBA00075603"/>
    </source>
</evidence>
<dbReference type="InterPro" id="IPR006089">
    <property type="entry name" value="Acyl-CoA_DH_CS"/>
</dbReference>